<feature type="transmembrane region" description="Helical" evidence="6">
    <location>
        <begin position="135"/>
        <end position="155"/>
    </location>
</feature>
<evidence type="ECO:0000256" key="6">
    <source>
        <dbReference type="SAM" id="Phobius"/>
    </source>
</evidence>
<dbReference type="InterPro" id="IPR037185">
    <property type="entry name" value="EmrE-like"/>
</dbReference>
<dbReference type="RefSeq" id="WP_260117424.1">
    <property type="nucleotide sequence ID" value="NZ_BMWV01000017.1"/>
</dbReference>
<feature type="transmembrane region" description="Helical" evidence="6">
    <location>
        <begin position="20"/>
        <end position="40"/>
    </location>
</feature>
<keyword evidence="3 6" id="KW-0812">Transmembrane</keyword>
<name>A0AA88C5H1_9BURK</name>
<feature type="transmembrane region" description="Helical" evidence="6">
    <location>
        <begin position="254"/>
        <end position="274"/>
    </location>
</feature>
<evidence type="ECO:0000256" key="5">
    <source>
        <dbReference type="ARBA" id="ARBA00023136"/>
    </source>
</evidence>
<feature type="transmembrane region" description="Helical" evidence="6">
    <location>
        <begin position="222"/>
        <end position="242"/>
    </location>
</feature>
<evidence type="ECO:0000313" key="8">
    <source>
        <dbReference type="EMBL" id="GGY63924.1"/>
    </source>
</evidence>
<organism evidence="8 9">
    <name type="scientific">Pseudoduganella albidiflava</name>
    <dbReference type="NCBI Taxonomy" id="321983"/>
    <lineage>
        <taxon>Bacteria</taxon>
        <taxon>Pseudomonadati</taxon>
        <taxon>Pseudomonadota</taxon>
        <taxon>Betaproteobacteria</taxon>
        <taxon>Burkholderiales</taxon>
        <taxon>Oxalobacteraceae</taxon>
        <taxon>Telluria group</taxon>
        <taxon>Pseudoduganella</taxon>
    </lineage>
</organism>
<protein>
    <submittedName>
        <fullName evidence="8">Membrane protein</fullName>
    </submittedName>
</protein>
<comment type="caution">
    <text evidence="8">The sequence shown here is derived from an EMBL/GenBank/DDBJ whole genome shotgun (WGS) entry which is preliminary data.</text>
</comment>
<dbReference type="InterPro" id="IPR050638">
    <property type="entry name" value="AA-Vitamin_Transporters"/>
</dbReference>
<dbReference type="Pfam" id="PF00892">
    <property type="entry name" value="EamA"/>
    <property type="match status" value="2"/>
</dbReference>
<feature type="transmembrane region" description="Helical" evidence="6">
    <location>
        <begin position="280"/>
        <end position="298"/>
    </location>
</feature>
<feature type="transmembrane region" description="Helical" evidence="6">
    <location>
        <begin position="161"/>
        <end position="179"/>
    </location>
</feature>
<sequence length="313" mass="31939">MSTSSETATSVTNSRPLGYLYLALAMVTVGSAVVASKIVAATLPPFTATLLRYAMALPFFLVLMRWQGTRLPEMPRSDWVLLVLQSAAGAIGYTALLMAGLREASAGDAAIIVGLLPLVSALFAVLALGERPHGALWLALAVALAGVLLATGAGSEAARSWRGNLLVLGAVVCESVFILLNRKMKTSVPPLALSVLMTAIGLVLSAAAALPEAPWSLAYGRTALLAIAYYALVPTVAGYLLWYAGAARIGAAEASLMTAVAPVAALFLAAVVLHEPVTPAQLAGTGCVLGAVLAYGLAGRRAISAPSTSKTAA</sequence>
<dbReference type="InterPro" id="IPR000620">
    <property type="entry name" value="EamA_dom"/>
</dbReference>
<proteinExistence type="inferred from homology"/>
<comment type="subcellular location">
    <subcellularLocation>
        <location evidence="1">Membrane</location>
        <topology evidence="1">Multi-pass membrane protein</topology>
    </subcellularLocation>
</comment>
<evidence type="ECO:0000256" key="2">
    <source>
        <dbReference type="ARBA" id="ARBA00007362"/>
    </source>
</evidence>
<feature type="domain" description="EamA" evidence="7">
    <location>
        <begin position="162"/>
        <end position="293"/>
    </location>
</feature>
<dbReference type="EMBL" id="BMWV01000017">
    <property type="protein sequence ID" value="GGY63924.1"/>
    <property type="molecule type" value="Genomic_DNA"/>
</dbReference>
<feature type="domain" description="EamA" evidence="7">
    <location>
        <begin position="17"/>
        <end position="150"/>
    </location>
</feature>
<keyword evidence="5 6" id="KW-0472">Membrane</keyword>
<feature type="transmembrane region" description="Helical" evidence="6">
    <location>
        <begin position="78"/>
        <end position="97"/>
    </location>
</feature>
<feature type="transmembrane region" description="Helical" evidence="6">
    <location>
        <begin position="46"/>
        <end position="66"/>
    </location>
</feature>
<comment type="similarity">
    <text evidence="2">Belongs to the EamA transporter family.</text>
</comment>
<reference evidence="8" key="2">
    <citation type="submission" date="2022-12" db="EMBL/GenBank/DDBJ databases">
        <authorList>
            <person name="Sun Q."/>
            <person name="Kim S."/>
        </authorList>
    </citation>
    <scope>NUCLEOTIDE SEQUENCE</scope>
    <source>
        <strain evidence="8">KCTC 12343</strain>
    </source>
</reference>
<dbReference type="PANTHER" id="PTHR32322:SF2">
    <property type="entry name" value="EAMA DOMAIN-CONTAINING PROTEIN"/>
    <property type="match status" value="1"/>
</dbReference>
<dbReference type="SUPFAM" id="SSF103481">
    <property type="entry name" value="Multidrug resistance efflux transporter EmrE"/>
    <property type="match status" value="2"/>
</dbReference>
<dbReference type="PANTHER" id="PTHR32322">
    <property type="entry name" value="INNER MEMBRANE TRANSPORTER"/>
    <property type="match status" value="1"/>
</dbReference>
<evidence type="ECO:0000256" key="4">
    <source>
        <dbReference type="ARBA" id="ARBA00022989"/>
    </source>
</evidence>
<accession>A0AA88C5H1</accession>
<dbReference type="Proteomes" id="UP000628442">
    <property type="component" value="Unassembled WGS sequence"/>
</dbReference>
<evidence type="ECO:0000256" key="1">
    <source>
        <dbReference type="ARBA" id="ARBA00004141"/>
    </source>
</evidence>
<feature type="transmembrane region" description="Helical" evidence="6">
    <location>
        <begin position="109"/>
        <end position="128"/>
    </location>
</feature>
<keyword evidence="4 6" id="KW-1133">Transmembrane helix</keyword>
<dbReference type="GO" id="GO:0016020">
    <property type="term" value="C:membrane"/>
    <property type="evidence" value="ECO:0007669"/>
    <property type="project" value="UniProtKB-SubCell"/>
</dbReference>
<feature type="transmembrane region" description="Helical" evidence="6">
    <location>
        <begin position="191"/>
        <end position="210"/>
    </location>
</feature>
<evidence type="ECO:0000259" key="7">
    <source>
        <dbReference type="Pfam" id="PF00892"/>
    </source>
</evidence>
<gene>
    <name evidence="8" type="ORF">GCM10007387_53030</name>
</gene>
<reference evidence="8" key="1">
    <citation type="journal article" date="2014" name="Int. J. Syst. Evol. Microbiol.">
        <title>Complete genome sequence of Corynebacterium casei LMG S-19264T (=DSM 44701T), isolated from a smear-ripened cheese.</title>
        <authorList>
            <consortium name="US DOE Joint Genome Institute (JGI-PGF)"/>
            <person name="Walter F."/>
            <person name="Albersmeier A."/>
            <person name="Kalinowski J."/>
            <person name="Ruckert C."/>
        </authorList>
    </citation>
    <scope>NUCLEOTIDE SEQUENCE</scope>
    <source>
        <strain evidence="8">KCTC 12343</strain>
    </source>
</reference>
<evidence type="ECO:0000313" key="9">
    <source>
        <dbReference type="Proteomes" id="UP000628442"/>
    </source>
</evidence>
<dbReference type="AlphaFoldDB" id="A0AA88C5H1"/>
<evidence type="ECO:0000256" key="3">
    <source>
        <dbReference type="ARBA" id="ARBA00022692"/>
    </source>
</evidence>